<dbReference type="PIRSF" id="PIRSF005813">
    <property type="entry name" value="MSH2"/>
    <property type="match status" value="1"/>
</dbReference>
<evidence type="ECO:0000256" key="8">
    <source>
        <dbReference type="ARBA" id="ARBA00023242"/>
    </source>
</evidence>
<evidence type="ECO:0000259" key="11">
    <source>
        <dbReference type="PROSITE" id="PS00486"/>
    </source>
</evidence>
<accession>A0A8J2QMS3</accession>
<feature type="coiled-coil region" evidence="10">
    <location>
        <begin position="797"/>
        <end position="860"/>
    </location>
</feature>
<dbReference type="InterPro" id="IPR007860">
    <property type="entry name" value="DNA_mmatch_repair_MutS_con_dom"/>
</dbReference>
<keyword evidence="10" id="KW-0175">Coiled coil</keyword>
<evidence type="ECO:0000256" key="1">
    <source>
        <dbReference type="ARBA" id="ARBA00004123"/>
    </source>
</evidence>
<comment type="function">
    <text evidence="9">Component of the post-replicative DNA mismatch repair system (MMR).</text>
</comment>
<evidence type="ECO:0000256" key="10">
    <source>
        <dbReference type="SAM" id="Coils"/>
    </source>
</evidence>
<dbReference type="SUPFAM" id="SSF52540">
    <property type="entry name" value="P-loop containing nucleoside triphosphate hydrolases"/>
    <property type="match status" value="1"/>
</dbReference>
<evidence type="ECO:0000256" key="4">
    <source>
        <dbReference type="ARBA" id="ARBA00022763"/>
    </source>
</evidence>
<dbReference type="Gene3D" id="6.10.140.80">
    <property type="match status" value="1"/>
</dbReference>
<feature type="coiled-coil region" evidence="10">
    <location>
        <begin position="398"/>
        <end position="460"/>
    </location>
</feature>
<dbReference type="Gene3D" id="3.40.1170.10">
    <property type="entry name" value="DNA repair protein MutS, domain I"/>
    <property type="match status" value="1"/>
</dbReference>
<keyword evidence="7 9" id="KW-0234">DNA repair</keyword>
<dbReference type="PANTHER" id="PTHR11361:SF35">
    <property type="entry name" value="DNA MISMATCH REPAIR PROTEIN MSH2"/>
    <property type="match status" value="1"/>
</dbReference>
<dbReference type="GO" id="GO:0140664">
    <property type="term" value="F:ATP-dependent DNA damage sensor activity"/>
    <property type="evidence" value="ECO:0007669"/>
    <property type="project" value="InterPro"/>
</dbReference>
<dbReference type="InterPro" id="IPR007695">
    <property type="entry name" value="DNA_mismatch_repair_MutS-lik_N"/>
</dbReference>
<dbReference type="Pfam" id="PF05190">
    <property type="entry name" value="MutS_IV"/>
    <property type="match status" value="1"/>
</dbReference>
<protein>
    <submittedName>
        <fullName evidence="12">(African queen) hypothetical protein</fullName>
    </submittedName>
</protein>
<dbReference type="InterPro" id="IPR011184">
    <property type="entry name" value="DNA_mismatch_repair_Msh2"/>
</dbReference>
<evidence type="ECO:0000256" key="9">
    <source>
        <dbReference type="RuleBase" id="RU003756"/>
    </source>
</evidence>
<organism evidence="12 13">
    <name type="scientific">Danaus chrysippus</name>
    <name type="common">African queen</name>
    <dbReference type="NCBI Taxonomy" id="151541"/>
    <lineage>
        <taxon>Eukaryota</taxon>
        <taxon>Metazoa</taxon>
        <taxon>Ecdysozoa</taxon>
        <taxon>Arthropoda</taxon>
        <taxon>Hexapoda</taxon>
        <taxon>Insecta</taxon>
        <taxon>Pterygota</taxon>
        <taxon>Neoptera</taxon>
        <taxon>Endopterygota</taxon>
        <taxon>Lepidoptera</taxon>
        <taxon>Glossata</taxon>
        <taxon>Ditrysia</taxon>
        <taxon>Papilionoidea</taxon>
        <taxon>Nymphalidae</taxon>
        <taxon>Danainae</taxon>
        <taxon>Danaini</taxon>
        <taxon>Danaina</taxon>
        <taxon>Danaus</taxon>
        <taxon>Anosia</taxon>
    </lineage>
</organism>
<dbReference type="Gene3D" id="3.30.420.110">
    <property type="entry name" value="MutS, connector domain"/>
    <property type="match status" value="1"/>
</dbReference>
<keyword evidence="13" id="KW-1185">Reference proteome</keyword>
<evidence type="ECO:0000256" key="5">
    <source>
        <dbReference type="ARBA" id="ARBA00022840"/>
    </source>
</evidence>
<dbReference type="GO" id="GO:0006298">
    <property type="term" value="P:mismatch repair"/>
    <property type="evidence" value="ECO:0007669"/>
    <property type="project" value="InterPro"/>
</dbReference>
<evidence type="ECO:0000256" key="3">
    <source>
        <dbReference type="ARBA" id="ARBA00022741"/>
    </source>
</evidence>
<comment type="subcellular location">
    <subcellularLocation>
        <location evidence="1">Nucleus</location>
    </subcellularLocation>
</comment>
<feature type="domain" description="DNA mismatch repair proteins mutS family" evidence="11">
    <location>
        <begin position="699"/>
        <end position="715"/>
    </location>
</feature>
<dbReference type="Proteomes" id="UP000789524">
    <property type="component" value="Unassembled WGS sequence"/>
</dbReference>
<comment type="caution">
    <text evidence="12">The sequence shown here is derived from an EMBL/GenBank/DDBJ whole genome shotgun (WGS) entry which is preliminary data.</text>
</comment>
<reference evidence="12" key="1">
    <citation type="submission" date="2021-09" db="EMBL/GenBank/DDBJ databases">
        <authorList>
            <person name="Martin H S."/>
        </authorList>
    </citation>
    <scope>NUCLEOTIDE SEQUENCE</scope>
</reference>
<dbReference type="GO" id="GO:0032301">
    <property type="term" value="C:MutSalpha complex"/>
    <property type="evidence" value="ECO:0007669"/>
    <property type="project" value="TreeGrafter"/>
</dbReference>
<dbReference type="SUPFAM" id="SSF48334">
    <property type="entry name" value="DNA repair protein MutS, domain III"/>
    <property type="match status" value="1"/>
</dbReference>
<dbReference type="PROSITE" id="PS00486">
    <property type="entry name" value="DNA_MISMATCH_REPAIR_2"/>
    <property type="match status" value="1"/>
</dbReference>
<evidence type="ECO:0000313" key="13">
    <source>
        <dbReference type="Proteomes" id="UP000789524"/>
    </source>
</evidence>
<sequence length="875" mass="97886">MHRSKVLLISIDIIKSRLSPKHLLKPPTTVRIFHRNEYYSVHGADATTAAREVFSSTSNIKGMGIEPNKLDYLVLSKGNFEILIRKLLLVRRYRVEIYVSEGSIKSCDWSLKYKGSPGYLSQLEEIVGDGLGSANEQSTCLMAMNVKNDAISKGRLVGIACVYQNDYTLSVSEFTDDVDFTQLESIVVQVAPSECVVALADNDYKALKKVMDRASVTVTKVKKSEFTTEGLIQDLNRLLKFKENQQKDANGFQETKLTVAMSSLAAAIRYTSLLNDSTNFGRFRISSVKADYLQLDSSALSALNVFPELGDTNTSPTRSLYGLLDRCRTQHGKRLQLHEDHLRRMPDLQALARRLARKKAGLQDCYRIYQAINRIPVLLKCLSEVNDPTIHSVLCEPIAELNNDLEKFQQMIETTIDLEAVDRGDFLVKPSFDEDLQVLANDLEKLQNSAEKELNKAARDLGMEAGKTIKLENNTQHGFVFRVTLKEEQNLRNKKYTIVDAIKGGVRFRNSSLGDITENYLQAKITYEKEQDKVVAEIINIASTYSECLYCLSNIISKLDVLVSLSVVASTSSSKYTRPILTTSIQELVLKDVRHPCLELQEGVSYIPNDVVLERDSSLMHIVTGANMGGKSTWMRSCGVSVILAHVGSYVPAEYAKIPILRSLCARIGASDREEKGQSTFMLEMIETAGILRNATADSLVLIDELGRGTSTYEGCGIAWAIAEKLSKEVQCFCLFATHYHELTRLASCCSRVVNSQALADVVDGRLVLLHRVVRGPAAKSLGLHVARIADLPEDILQFAEEKQAELETDLYEVESEVKSEDTSEGQEMIREFLIKCKQIQETNESDEKMMAEIKKLKQEMLQKNSKYVNALLSH</sequence>
<dbReference type="InterPro" id="IPR027417">
    <property type="entry name" value="P-loop_NTPase"/>
</dbReference>
<keyword evidence="3 9" id="KW-0547">Nucleotide-binding</keyword>
<dbReference type="GO" id="GO:0005524">
    <property type="term" value="F:ATP binding"/>
    <property type="evidence" value="ECO:0007669"/>
    <property type="project" value="UniProtKB-KW"/>
</dbReference>
<dbReference type="Pfam" id="PF00488">
    <property type="entry name" value="MutS_V"/>
    <property type="match status" value="1"/>
</dbReference>
<dbReference type="OrthoDB" id="295033at2759"/>
<dbReference type="GO" id="GO:0030983">
    <property type="term" value="F:mismatched DNA binding"/>
    <property type="evidence" value="ECO:0007669"/>
    <property type="project" value="InterPro"/>
</dbReference>
<keyword evidence="8" id="KW-0539">Nucleus</keyword>
<dbReference type="InterPro" id="IPR036187">
    <property type="entry name" value="DNA_mismatch_repair_MutS_sf"/>
</dbReference>
<dbReference type="InterPro" id="IPR045076">
    <property type="entry name" value="MutS"/>
</dbReference>
<keyword evidence="5" id="KW-0067">ATP-binding</keyword>
<name>A0A8J2QMS3_9NEOP</name>
<dbReference type="PANTHER" id="PTHR11361">
    <property type="entry name" value="DNA MISMATCH REPAIR PROTEIN MUTS FAMILY MEMBER"/>
    <property type="match status" value="1"/>
</dbReference>
<dbReference type="SMART" id="SM00534">
    <property type="entry name" value="MUTSac"/>
    <property type="match status" value="1"/>
</dbReference>
<dbReference type="InterPro" id="IPR000432">
    <property type="entry name" value="DNA_mismatch_repair_MutS_C"/>
</dbReference>
<keyword evidence="6 9" id="KW-0238">DNA-binding</keyword>
<evidence type="ECO:0000313" key="12">
    <source>
        <dbReference type="EMBL" id="CAG9562711.1"/>
    </source>
</evidence>
<dbReference type="Pfam" id="PF01624">
    <property type="entry name" value="MutS_I"/>
    <property type="match status" value="1"/>
</dbReference>
<dbReference type="Pfam" id="PF05192">
    <property type="entry name" value="MutS_III"/>
    <property type="match status" value="1"/>
</dbReference>
<dbReference type="Pfam" id="PF05188">
    <property type="entry name" value="MutS_II"/>
    <property type="match status" value="1"/>
</dbReference>
<evidence type="ECO:0000256" key="7">
    <source>
        <dbReference type="ARBA" id="ARBA00023204"/>
    </source>
</evidence>
<gene>
    <name evidence="12" type="ORF">DCHRY22_LOCUS4001</name>
</gene>
<dbReference type="InterPro" id="IPR007696">
    <property type="entry name" value="DNA_mismatch_repair_MutS_core"/>
</dbReference>
<dbReference type="EMBL" id="CAKASE010000048">
    <property type="protein sequence ID" value="CAG9562711.1"/>
    <property type="molecule type" value="Genomic_DNA"/>
</dbReference>
<dbReference type="AlphaFoldDB" id="A0A8J2QMS3"/>
<evidence type="ECO:0000256" key="6">
    <source>
        <dbReference type="ARBA" id="ARBA00023125"/>
    </source>
</evidence>
<dbReference type="Gene3D" id="1.10.1420.10">
    <property type="match status" value="2"/>
</dbReference>
<proteinExistence type="inferred from homology"/>
<comment type="similarity">
    <text evidence="2 9">Belongs to the DNA mismatch repair MutS family.</text>
</comment>
<dbReference type="Gene3D" id="3.40.50.300">
    <property type="entry name" value="P-loop containing nucleotide triphosphate hydrolases"/>
    <property type="match status" value="1"/>
</dbReference>
<dbReference type="SMART" id="SM00533">
    <property type="entry name" value="MUTSd"/>
    <property type="match status" value="1"/>
</dbReference>
<keyword evidence="4 9" id="KW-0227">DNA damage</keyword>
<dbReference type="InterPro" id="IPR036678">
    <property type="entry name" value="MutS_con_dom_sf"/>
</dbReference>
<dbReference type="GO" id="GO:0006312">
    <property type="term" value="P:mitotic recombination"/>
    <property type="evidence" value="ECO:0007669"/>
    <property type="project" value="TreeGrafter"/>
</dbReference>
<evidence type="ECO:0000256" key="2">
    <source>
        <dbReference type="ARBA" id="ARBA00006271"/>
    </source>
</evidence>
<dbReference type="InterPro" id="IPR016151">
    <property type="entry name" value="DNA_mismatch_repair_MutS_N"/>
</dbReference>
<dbReference type="InterPro" id="IPR007861">
    <property type="entry name" value="DNA_mismatch_repair_MutS_clamp"/>
</dbReference>